<reference evidence="2" key="1">
    <citation type="submission" date="2022-07" db="EMBL/GenBank/DDBJ databases">
        <title>Taxonomy of Novel Oxalotrophic and Methylotrophic Bacteria.</title>
        <authorList>
            <person name="Sahin N."/>
            <person name="Tani A."/>
        </authorList>
    </citation>
    <scope>NUCLEOTIDE SEQUENCE</scope>
    <source>
        <strain evidence="2">Y10</strain>
    </source>
</reference>
<evidence type="ECO:0000313" key="3">
    <source>
        <dbReference type="Proteomes" id="UP001143543"/>
    </source>
</evidence>
<feature type="signal peptide" evidence="1">
    <location>
        <begin position="1"/>
        <end position="20"/>
    </location>
</feature>
<gene>
    <name evidence="2" type="ORF">Y10_05870</name>
</gene>
<comment type="caution">
    <text evidence="2">The sequence shown here is derived from an EMBL/GenBank/DDBJ whole genome shotgun (WGS) entry which is preliminary data.</text>
</comment>
<accession>A0ABQ5MFQ7</accession>
<name>A0ABQ5MFQ7_9FLAO</name>
<organism evidence="2 3">
    <name type="scientific">Neptunitalea lumnitzerae</name>
    <dbReference type="NCBI Taxonomy" id="2965509"/>
    <lineage>
        <taxon>Bacteria</taxon>
        <taxon>Pseudomonadati</taxon>
        <taxon>Bacteroidota</taxon>
        <taxon>Flavobacteriia</taxon>
        <taxon>Flavobacteriales</taxon>
        <taxon>Flavobacteriaceae</taxon>
        <taxon>Neptunitalea</taxon>
    </lineage>
</organism>
<sequence>MKRVLYISILGLFLTPSAWAQKVTDTTYFEGTITYDITYISSKKGIDKNRLMALEGNKMVMTFKNGNYKKEFFAPDKSWLRSYYLLVENKKTYAKVADTDTVYWYSMAQRTSDAFITKGKDSVILNHKVVGFNSNIKVTLKTQPDSVFYVTSSYYFAPDLKVNPDWYEGFTEYRFDELFRRGKGIQLFMIEEGLYWTKIYTPTAINRRPVKDSELTLNLPEGTVFLEL</sequence>
<proteinExistence type="predicted"/>
<dbReference type="EMBL" id="BRVO01000001">
    <property type="protein sequence ID" value="GLB48219.1"/>
    <property type="molecule type" value="Genomic_DNA"/>
</dbReference>
<dbReference type="RefSeq" id="WP_281763872.1">
    <property type="nucleotide sequence ID" value="NZ_BRVO01000001.1"/>
</dbReference>
<feature type="chain" id="PRO_5046659721" description="DUF3108 domain-containing protein" evidence="1">
    <location>
        <begin position="21"/>
        <end position="228"/>
    </location>
</feature>
<keyword evidence="1" id="KW-0732">Signal</keyword>
<dbReference type="Proteomes" id="UP001143543">
    <property type="component" value="Unassembled WGS sequence"/>
</dbReference>
<evidence type="ECO:0000313" key="2">
    <source>
        <dbReference type="EMBL" id="GLB48219.1"/>
    </source>
</evidence>
<keyword evidence="3" id="KW-1185">Reference proteome</keyword>
<protein>
    <recommendedName>
        <fullName evidence="4">DUF3108 domain-containing protein</fullName>
    </recommendedName>
</protein>
<evidence type="ECO:0008006" key="4">
    <source>
        <dbReference type="Google" id="ProtNLM"/>
    </source>
</evidence>
<evidence type="ECO:0000256" key="1">
    <source>
        <dbReference type="SAM" id="SignalP"/>
    </source>
</evidence>